<protein>
    <submittedName>
        <fullName evidence="6">ABC superfamily ATP binding cassette transporter, ABC protein</fullName>
    </submittedName>
</protein>
<dbReference type="Pfam" id="PF00005">
    <property type="entry name" value="ABC_tran"/>
    <property type="match status" value="1"/>
</dbReference>
<evidence type="ECO:0000313" key="6">
    <source>
        <dbReference type="EMBL" id="KRM40121.1"/>
    </source>
</evidence>
<comment type="similarity">
    <text evidence="1">Belongs to the ABC transporter superfamily.</text>
</comment>
<dbReference type="CDD" id="cd03230">
    <property type="entry name" value="ABC_DR_subfamily_A"/>
    <property type="match status" value="1"/>
</dbReference>
<dbReference type="SMART" id="SM00382">
    <property type="entry name" value="AAA"/>
    <property type="match status" value="1"/>
</dbReference>
<dbReference type="InterPro" id="IPR003593">
    <property type="entry name" value="AAA+_ATPase"/>
</dbReference>
<proteinExistence type="inferred from homology"/>
<evidence type="ECO:0000256" key="2">
    <source>
        <dbReference type="ARBA" id="ARBA00022448"/>
    </source>
</evidence>
<dbReference type="InterPro" id="IPR003439">
    <property type="entry name" value="ABC_transporter-like_ATP-bd"/>
</dbReference>
<dbReference type="GO" id="GO:0016887">
    <property type="term" value="F:ATP hydrolysis activity"/>
    <property type="evidence" value="ECO:0007669"/>
    <property type="project" value="InterPro"/>
</dbReference>
<sequence>MNTLLTVKNISKTYQKSNVKAVSNVSFNVNSGDIVAFLGSNGAGKTTTLKVILNLVSPDQGKIFFNGQDVTHNNLLLLKNSGTLLEGSQNMFFALSPIENFVYLGGQRGLSRKDAKKNGLAIMEKFNLIEKKNTPVAELSRGMQQIVGVCCALIAKPKLLILDEPTLGLDLNSTKTMIKMLQFSASKGAGIIVTTHQLDFAQRVANRILLINHGKLVLSDDIKNRLEQLNQQTIFLLKLSRAISENEKDKIVALCKLKSITQNNYQISVENQKDLPQVLKILSELPIENLQTRTKDLNDIFEDYARD</sequence>
<organism evidence="6 7">
    <name type="scientific">Lactobacillus hamsteri DSM 5661 = JCM 6256</name>
    <dbReference type="NCBI Taxonomy" id="1423754"/>
    <lineage>
        <taxon>Bacteria</taxon>
        <taxon>Bacillati</taxon>
        <taxon>Bacillota</taxon>
        <taxon>Bacilli</taxon>
        <taxon>Lactobacillales</taxon>
        <taxon>Lactobacillaceae</taxon>
        <taxon>Lactobacillus</taxon>
    </lineage>
</organism>
<dbReference type="GO" id="GO:0005524">
    <property type="term" value="F:ATP binding"/>
    <property type="evidence" value="ECO:0007669"/>
    <property type="project" value="UniProtKB-KW"/>
</dbReference>
<gene>
    <name evidence="6" type="ORF">FC39_GL000856</name>
</gene>
<dbReference type="OrthoDB" id="9804819at2"/>
<dbReference type="Proteomes" id="UP000051223">
    <property type="component" value="Unassembled WGS sequence"/>
</dbReference>
<dbReference type="PANTHER" id="PTHR42711">
    <property type="entry name" value="ABC TRANSPORTER ATP-BINDING PROTEIN"/>
    <property type="match status" value="1"/>
</dbReference>
<dbReference type="AlphaFoldDB" id="A0A0R1YJR5"/>
<evidence type="ECO:0000313" key="7">
    <source>
        <dbReference type="Proteomes" id="UP000051223"/>
    </source>
</evidence>
<dbReference type="InterPro" id="IPR050763">
    <property type="entry name" value="ABC_transporter_ATP-binding"/>
</dbReference>
<dbReference type="SUPFAM" id="SSF52540">
    <property type="entry name" value="P-loop containing nucleoside triphosphate hydrolases"/>
    <property type="match status" value="1"/>
</dbReference>
<dbReference type="InterPro" id="IPR027417">
    <property type="entry name" value="P-loop_NTPase"/>
</dbReference>
<keyword evidence="3" id="KW-0547">Nucleotide-binding</keyword>
<accession>A0A0R1YJR5</accession>
<dbReference type="PATRIC" id="fig|1423754.3.peg.878"/>
<evidence type="ECO:0000259" key="5">
    <source>
        <dbReference type="PROSITE" id="PS50893"/>
    </source>
</evidence>
<keyword evidence="4" id="KW-0067">ATP-binding</keyword>
<reference evidence="6 7" key="1">
    <citation type="journal article" date="2015" name="Genome Announc.">
        <title>Expanding the biotechnology potential of lactobacilli through comparative genomics of 213 strains and associated genera.</title>
        <authorList>
            <person name="Sun Z."/>
            <person name="Harris H.M."/>
            <person name="McCann A."/>
            <person name="Guo C."/>
            <person name="Argimon S."/>
            <person name="Zhang W."/>
            <person name="Yang X."/>
            <person name="Jeffery I.B."/>
            <person name="Cooney J.C."/>
            <person name="Kagawa T.F."/>
            <person name="Liu W."/>
            <person name="Song Y."/>
            <person name="Salvetti E."/>
            <person name="Wrobel A."/>
            <person name="Rasinkangas P."/>
            <person name="Parkhill J."/>
            <person name="Rea M.C."/>
            <person name="O'Sullivan O."/>
            <person name="Ritari J."/>
            <person name="Douillard F.P."/>
            <person name="Paul Ross R."/>
            <person name="Yang R."/>
            <person name="Briner A.E."/>
            <person name="Felis G.E."/>
            <person name="de Vos W.M."/>
            <person name="Barrangou R."/>
            <person name="Klaenhammer T.R."/>
            <person name="Caufield P.W."/>
            <person name="Cui Y."/>
            <person name="Zhang H."/>
            <person name="O'Toole P.W."/>
        </authorList>
    </citation>
    <scope>NUCLEOTIDE SEQUENCE [LARGE SCALE GENOMIC DNA]</scope>
    <source>
        <strain evidence="6 7">DSM 5661</strain>
    </source>
</reference>
<dbReference type="EMBL" id="AZGI01000028">
    <property type="protein sequence ID" value="KRM40121.1"/>
    <property type="molecule type" value="Genomic_DNA"/>
</dbReference>
<dbReference type="PROSITE" id="PS50893">
    <property type="entry name" value="ABC_TRANSPORTER_2"/>
    <property type="match status" value="1"/>
</dbReference>
<dbReference type="Gene3D" id="3.40.50.300">
    <property type="entry name" value="P-loop containing nucleotide triphosphate hydrolases"/>
    <property type="match status" value="1"/>
</dbReference>
<evidence type="ECO:0000256" key="3">
    <source>
        <dbReference type="ARBA" id="ARBA00022741"/>
    </source>
</evidence>
<name>A0A0R1YJR5_9LACO</name>
<keyword evidence="2" id="KW-0813">Transport</keyword>
<comment type="caution">
    <text evidence="6">The sequence shown here is derived from an EMBL/GenBank/DDBJ whole genome shotgun (WGS) entry which is preliminary data.</text>
</comment>
<dbReference type="eggNOG" id="COG1131">
    <property type="taxonomic scope" value="Bacteria"/>
</dbReference>
<keyword evidence="7" id="KW-1185">Reference proteome</keyword>
<evidence type="ECO:0000256" key="1">
    <source>
        <dbReference type="ARBA" id="ARBA00005417"/>
    </source>
</evidence>
<dbReference type="STRING" id="1423754.FC39_GL000856"/>
<evidence type="ECO:0000256" key="4">
    <source>
        <dbReference type="ARBA" id="ARBA00022840"/>
    </source>
</evidence>
<feature type="domain" description="ABC transporter" evidence="5">
    <location>
        <begin position="5"/>
        <end position="238"/>
    </location>
</feature>
<dbReference type="PANTHER" id="PTHR42711:SF5">
    <property type="entry name" value="ABC TRANSPORTER ATP-BINDING PROTEIN NATA"/>
    <property type="match status" value="1"/>
</dbReference>
<dbReference type="RefSeq" id="WP_025080890.1">
    <property type="nucleotide sequence ID" value="NZ_AZGI01000028.1"/>
</dbReference>